<feature type="transmembrane region" description="Helical" evidence="1">
    <location>
        <begin position="276"/>
        <end position="296"/>
    </location>
</feature>
<proteinExistence type="predicted"/>
<dbReference type="EMBL" id="CCXY01000170">
    <property type="protein sequence ID" value="CEG12598.1"/>
    <property type="molecule type" value="Genomic_DNA"/>
</dbReference>
<keyword evidence="1" id="KW-1133">Transmembrane helix</keyword>
<evidence type="ECO:0000313" key="2">
    <source>
        <dbReference type="EMBL" id="CEG12598.1"/>
    </source>
</evidence>
<accession>A0A098E9A9</accession>
<reference evidence="2" key="1">
    <citation type="submission" date="2014-09" db="EMBL/GenBank/DDBJ databases">
        <authorList>
            <person name="Probst J Alexander"/>
        </authorList>
    </citation>
    <scope>NUCLEOTIDE SEQUENCE</scope>
</reference>
<protein>
    <submittedName>
        <fullName evidence="2">Uncharacterized protein</fullName>
    </submittedName>
</protein>
<organism evidence="2">
    <name type="scientific">groundwater metagenome</name>
    <dbReference type="NCBI Taxonomy" id="717931"/>
    <lineage>
        <taxon>unclassified sequences</taxon>
        <taxon>metagenomes</taxon>
        <taxon>ecological metagenomes</taxon>
    </lineage>
</organism>
<sequence>MNVKIFLLLLVCFGYCMINISNVSAEGDTLNDLRNLNLEAGVTYPEVDDIKQDVLIMLYTTERKNLPQDMEIFASETKIFLVKFNEIYLAYKRGDLNAKEHAIRDCANLRVMIPKNPKYIEEIDAVESANNLINKFIYDDALFFENLGNNENVTKKKISYYKNATYAYSLCGEVVLSTSLKVSTDETEKRYNKDMTKANELVKNGLSELNLINITNVADMSMSEKIDAIVKFGSAEKKFSDASAIYKSHNEDELTNECKEKTDEIDKIMPILQHDALGFLFLISLAFFLVVTYLFLRITEWKKAMYDVSLGDEILGKV</sequence>
<keyword evidence="1" id="KW-0812">Transmembrane</keyword>
<keyword evidence="1" id="KW-0472">Membrane</keyword>
<dbReference type="AlphaFoldDB" id="A0A098E9A9"/>
<evidence type="ECO:0000256" key="1">
    <source>
        <dbReference type="SAM" id="Phobius"/>
    </source>
</evidence>
<name>A0A098E9A9_9ZZZZ</name>
<gene>
    <name evidence="2" type="ORF">MSIBF_A2510002</name>
</gene>